<keyword evidence="1" id="KW-0732">Signal</keyword>
<comment type="caution">
    <text evidence="2">The sequence shown here is derived from an EMBL/GenBank/DDBJ whole genome shotgun (WGS) entry which is preliminary data.</text>
</comment>
<accession>A0ABV6YGV9</accession>
<feature type="chain" id="PRO_5047459783" evidence="1">
    <location>
        <begin position="21"/>
        <end position="79"/>
    </location>
</feature>
<organism evidence="2 3">
    <name type="scientific">Microvirga arabica</name>
    <dbReference type="NCBI Taxonomy" id="1128671"/>
    <lineage>
        <taxon>Bacteria</taxon>
        <taxon>Pseudomonadati</taxon>
        <taxon>Pseudomonadota</taxon>
        <taxon>Alphaproteobacteria</taxon>
        <taxon>Hyphomicrobiales</taxon>
        <taxon>Methylobacteriaceae</taxon>
        <taxon>Microvirga</taxon>
    </lineage>
</organism>
<evidence type="ECO:0000313" key="3">
    <source>
        <dbReference type="Proteomes" id="UP001593940"/>
    </source>
</evidence>
<proteinExistence type="predicted"/>
<feature type="signal peptide" evidence="1">
    <location>
        <begin position="1"/>
        <end position="20"/>
    </location>
</feature>
<dbReference type="RefSeq" id="WP_377031721.1">
    <property type="nucleotide sequence ID" value="NZ_JBHOMY010000122.1"/>
</dbReference>
<evidence type="ECO:0000313" key="2">
    <source>
        <dbReference type="EMBL" id="MFC1460485.1"/>
    </source>
</evidence>
<reference evidence="2 3" key="1">
    <citation type="submission" date="2024-09" db="EMBL/GenBank/DDBJ databases">
        <title>Nodulacao em especies de Leguminosae Basais da Amazonia e Caracterizacao dos Rizobios e Bacterias Associadas aos Nodulos.</title>
        <authorList>
            <person name="Jambeiro I.C.A."/>
            <person name="Lopes I.S."/>
            <person name="Aguiar E.R.G.R."/>
            <person name="Santos A.F.J."/>
            <person name="Dos Santos J.M.F."/>
            <person name="Gross E."/>
        </authorList>
    </citation>
    <scope>NUCLEOTIDE SEQUENCE [LARGE SCALE GENOMIC DNA]</scope>
    <source>
        <strain evidence="2 3">BRUESC1165</strain>
    </source>
</reference>
<gene>
    <name evidence="2" type="ORF">ACETIH_28000</name>
</gene>
<dbReference type="Proteomes" id="UP001593940">
    <property type="component" value="Unassembled WGS sequence"/>
</dbReference>
<name>A0ABV6YGV9_9HYPH</name>
<dbReference type="EMBL" id="JBHOMY010000122">
    <property type="protein sequence ID" value="MFC1460485.1"/>
    <property type="molecule type" value="Genomic_DNA"/>
</dbReference>
<protein>
    <submittedName>
        <fullName evidence="2">Uncharacterized protein</fullName>
    </submittedName>
</protein>
<evidence type="ECO:0000256" key="1">
    <source>
        <dbReference type="SAM" id="SignalP"/>
    </source>
</evidence>
<sequence length="79" mass="8892">MSTKAILTTMLLLSAAPASAECVYRNAYNHLTNEYVTVQVSCPRLNSSQTPKYRSWHECPVHEERNAKTGDVYKVRSCA</sequence>
<keyword evidence="3" id="KW-1185">Reference proteome</keyword>